<evidence type="ECO:0000259" key="1">
    <source>
        <dbReference type="PROSITE" id="PS51094"/>
    </source>
</evidence>
<dbReference type="RefSeq" id="WP_218325529.1">
    <property type="nucleotide sequence ID" value="NZ_JAHUZB010000003.1"/>
</dbReference>
<dbReference type="EMBL" id="JAHUZB010000003">
    <property type="protein sequence ID" value="MBV7390464.1"/>
    <property type="molecule type" value="Genomic_DNA"/>
</dbReference>
<reference evidence="2 3" key="1">
    <citation type="submission" date="2021-06" db="EMBL/GenBank/DDBJ databases">
        <title>Enterococcus alishanensis sp. nov., a novel lactic acid bacterium isolated from fresh coffee beans.</title>
        <authorList>
            <person name="Chen Y.-S."/>
        </authorList>
    </citation>
    <scope>NUCLEOTIDE SEQUENCE [LARGE SCALE GENOMIC DNA]</scope>
    <source>
        <strain evidence="2 3">ALS3</strain>
    </source>
</reference>
<dbReference type="CDD" id="cd00211">
    <property type="entry name" value="PTS_IIA_fru"/>
    <property type="match status" value="1"/>
</dbReference>
<protein>
    <submittedName>
        <fullName evidence="2">PTS sugar transporter subunit IIA</fullName>
    </submittedName>
</protein>
<gene>
    <name evidence="2" type="ORF">KUA55_07220</name>
</gene>
<dbReference type="PANTHER" id="PTHR47738">
    <property type="entry name" value="PTS SYSTEM FRUCTOSE-LIKE EIIA COMPONENT-RELATED"/>
    <property type="match status" value="1"/>
</dbReference>
<comment type="caution">
    <text evidence="2">The sequence shown here is derived from an EMBL/GenBank/DDBJ whole genome shotgun (WGS) entry which is preliminary data.</text>
</comment>
<dbReference type="Proteomes" id="UP000774130">
    <property type="component" value="Unassembled WGS sequence"/>
</dbReference>
<organism evidence="2 3">
    <name type="scientific">Enterococcus alishanensis</name>
    <dbReference type="NCBI Taxonomy" id="1303817"/>
    <lineage>
        <taxon>Bacteria</taxon>
        <taxon>Bacillati</taxon>
        <taxon>Bacillota</taxon>
        <taxon>Bacilli</taxon>
        <taxon>Lactobacillales</taxon>
        <taxon>Enterococcaceae</taxon>
        <taxon>Enterococcus</taxon>
    </lineage>
</organism>
<keyword evidence="3" id="KW-1185">Reference proteome</keyword>
<keyword evidence="2" id="KW-0813">Transport</keyword>
<dbReference type="InterPro" id="IPR051541">
    <property type="entry name" value="PTS_SugarTrans_NitroReg"/>
</dbReference>
<proteinExistence type="predicted"/>
<evidence type="ECO:0000313" key="2">
    <source>
        <dbReference type="EMBL" id="MBV7390464.1"/>
    </source>
</evidence>
<dbReference type="PROSITE" id="PS51094">
    <property type="entry name" value="PTS_EIIA_TYPE_2"/>
    <property type="match status" value="1"/>
</dbReference>
<feature type="domain" description="PTS EIIA type-2" evidence="1">
    <location>
        <begin position="6"/>
        <end position="153"/>
    </location>
</feature>
<sequence length="162" mass="18628">MFITNSLFHPKLVDIYQGNENFESLVQFVEQKLLAENFINESYSDAIIQREAEYPTGLQTPTCAVAIPHTDPNHIKEPFIYILKLAHPVKFGQMGTTDQFINADYAFFLGFNKGEDQLTLLQNLMAMFMDQAAMLDLASKENETEIFNLITNFFKKESEEKE</sequence>
<accession>A0ABS6TC41</accession>
<keyword evidence="2" id="KW-0762">Sugar transport</keyword>
<dbReference type="PANTHER" id="PTHR47738:SF3">
    <property type="entry name" value="PHOSPHOTRANSFERASE SYSTEM MANNITOL_FRUCTOSE-SPECIFIC IIA DOMAIN CONTAINING PROTEIN"/>
    <property type="match status" value="1"/>
</dbReference>
<name>A0ABS6TC41_9ENTE</name>
<dbReference type="InterPro" id="IPR002178">
    <property type="entry name" value="PTS_EIIA_type-2_dom"/>
</dbReference>
<evidence type="ECO:0000313" key="3">
    <source>
        <dbReference type="Proteomes" id="UP000774130"/>
    </source>
</evidence>
<dbReference type="Pfam" id="PF00359">
    <property type="entry name" value="PTS_EIIA_2"/>
    <property type="match status" value="1"/>
</dbReference>